<organism evidence="3 4">
    <name type="scientific">Salininema proteolyticum</name>
    <dbReference type="NCBI Taxonomy" id="1607685"/>
    <lineage>
        <taxon>Bacteria</taxon>
        <taxon>Bacillati</taxon>
        <taxon>Actinomycetota</taxon>
        <taxon>Actinomycetes</taxon>
        <taxon>Glycomycetales</taxon>
        <taxon>Glycomycetaceae</taxon>
        <taxon>Salininema</taxon>
    </lineage>
</organism>
<name>A0ABV8TUI6_9ACTN</name>
<evidence type="ECO:0000313" key="3">
    <source>
        <dbReference type="EMBL" id="MFC4334438.1"/>
    </source>
</evidence>
<evidence type="ECO:0000256" key="2">
    <source>
        <dbReference type="SAM" id="MobiDB-lite"/>
    </source>
</evidence>
<keyword evidence="1" id="KW-0175">Coiled coil</keyword>
<proteinExistence type="predicted"/>
<sequence length="137" mass="14075">MSGHSKTFAIEAMESGADRVGSLSEDAGKLSEAAEGADPGIEGWGVFIGGLIGMIYTEVYSKDMVPLFELVPSALESFQDRLSTSAENYKDTEERIKKLLESILDDLDDAGTGGGSGTGTGDGSGTGTAGDAEKGTD</sequence>
<protein>
    <recommendedName>
        <fullName evidence="5">Excreted virulence factor EspC, type VII ESX diderm</fullName>
    </recommendedName>
</protein>
<dbReference type="Proteomes" id="UP001595823">
    <property type="component" value="Unassembled WGS sequence"/>
</dbReference>
<dbReference type="RefSeq" id="WP_380618199.1">
    <property type="nucleotide sequence ID" value="NZ_JBHSDK010000005.1"/>
</dbReference>
<feature type="region of interest" description="Disordered" evidence="2">
    <location>
        <begin position="108"/>
        <end position="137"/>
    </location>
</feature>
<evidence type="ECO:0000256" key="1">
    <source>
        <dbReference type="SAM" id="Coils"/>
    </source>
</evidence>
<dbReference type="EMBL" id="JBHSDK010000005">
    <property type="protein sequence ID" value="MFC4334438.1"/>
    <property type="molecule type" value="Genomic_DNA"/>
</dbReference>
<accession>A0ABV8TUI6</accession>
<keyword evidence="4" id="KW-1185">Reference proteome</keyword>
<evidence type="ECO:0000313" key="4">
    <source>
        <dbReference type="Proteomes" id="UP001595823"/>
    </source>
</evidence>
<comment type="caution">
    <text evidence="3">The sequence shown here is derived from an EMBL/GenBank/DDBJ whole genome shotgun (WGS) entry which is preliminary data.</text>
</comment>
<gene>
    <name evidence="3" type="ORF">ACFPET_04405</name>
</gene>
<evidence type="ECO:0008006" key="5">
    <source>
        <dbReference type="Google" id="ProtNLM"/>
    </source>
</evidence>
<feature type="compositionally biased region" description="Gly residues" evidence="2">
    <location>
        <begin position="111"/>
        <end position="128"/>
    </location>
</feature>
<reference evidence="4" key="1">
    <citation type="journal article" date="2019" name="Int. J. Syst. Evol. Microbiol.">
        <title>The Global Catalogue of Microorganisms (GCM) 10K type strain sequencing project: providing services to taxonomists for standard genome sequencing and annotation.</title>
        <authorList>
            <consortium name="The Broad Institute Genomics Platform"/>
            <consortium name="The Broad Institute Genome Sequencing Center for Infectious Disease"/>
            <person name="Wu L."/>
            <person name="Ma J."/>
        </authorList>
    </citation>
    <scope>NUCLEOTIDE SEQUENCE [LARGE SCALE GENOMIC DNA]</scope>
    <source>
        <strain evidence="4">IBRC-M 10908</strain>
    </source>
</reference>
<feature type="coiled-coil region" evidence="1">
    <location>
        <begin position="75"/>
        <end position="102"/>
    </location>
</feature>